<comment type="caution">
    <text evidence="1">The sequence shown here is derived from an EMBL/GenBank/DDBJ whole genome shotgun (WGS) entry which is preliminary data.</text>
</comment>
<name>A0A2S9YAY7_9BACT</name>
<reference evidence="1 2" key="1">
    <citation type="submission" date="2018-03" db="EMBL/GenBank/DDBJ databases">
        <title>Draft Genome Sequences of the Obligatory Marine Myxobacteria Enhygromyxa salina SWB005.</title>
        <authorList>
            <person name="Poehlein A."/>
            <person name="Moghaddam J.A."/>
            <person name="Harms H."/>
            <person name="Alanjari M."/>
            <person name="Koenig G.M."/>
            <person name="Daniel R."/>
            <person name="Schaeberle T.F."/>
        </authorList>
    </citation>
    <scope>NUCLEOTIDE SEQUENCE [LARGE SCALE GENOMIC DNA]</scope>
    <source>
        <strain evidence="1 2">SWB005</strain>
    </source>
</reference>
<sequence>MRAAHTLAVALVLTSCGSEPVNWRDEYTFAWEGEHVTVYGYERAEAEVCGGSFEALDQNSAAIIDLLRYDDSLHYDYYWMSQDVWDGRCPPGAIACTSLGVPWTRSIPHMHEAAHALSYLTPGHGCTSVLEEGLAEYFGGPRFHADWNHWSSPEFEGTISEFLTAVKLPGRGYERAGHFASFLVEAYGPEAVASLCRTIPHFSTEEDWQDATQAILGVELEHLLEEYGQYPLCHHQQYRARLWECAGEPDAVADPHGEVVFEVSMDCHDPGTIGPLAGRIVATRRIWFPEDMRAGVFVVGEDGEAANLDFNLEECAPCSAYPDLFANTDLTTVFNFRAGMYELILYSEPEESESLVIRLVPF</sequence>
<dbReference type="Proteomes" id="UP000237968">
    <property type="component" value="Unassembled WGS sequence"/>
</dbReference>
<protein>
    <recommendedName>
        <fullName evidence="3">Lipoprotein</fullName>
    </recommendedName>
</protein>
<evidence type="ECO:0008006" key="3">
    <source>
        <dbReference type="Google" id="ProtNLM"/>
    </source>
</evidence>
<dbReference type="AlphaFoldDB" id="A0A2S9YAY7"/>
<evidence type="ECO:0000313" key="2">
    <source>
        <dbReference type="Proteomes" id="UP000237968"/>
    </source>
</evidence>
<proteinExistence type="predicted"/>
<accession>A0A2S9YAY7</accession>
<keyword evidence="2" id="KW-1185">Reference proteome</keyword>
<evidence type="ECO:0000313" key="1">
    <source>
        <dbReference type="EMBL" id="PRQ02166.1"/>
    </source>
</evidence>
<organism evidence="1 2">
    <name type="scientific">Enhygromyxa salina</name>
    <dbReference type="NCBI Taxonomy" id="215803"/>
    <lineage>
        <taxon>Bacteria</taxon>
        <taxon>Pseudomonadati</taxon>
        <taxon>Myxococcota</taxon>
        <taxon>Polyangia</taxon>
        <taxon>Nannocystales</taxon>
        <taxon>Nannocystaceae</taxon>
        <taxon>Enhygromyxa</taxon>
    </lineage>
</organism>
<dbReference type="EMBL" id="PVNK01000127">
    <property type="protein sequence ID" value="PRQ02166.1"/>
    <property type="molecule type" value="Genomic_DNA"/>
</dbReference>
<dbReference type="PROSITE" id="PS51257">
    <property type="entry name" value="PROKAR_LIPOPROTEIN"/>
    <property type="match status" value="1"/>
</dbReference>
<gene>
    <name evidence="1" type="ORF">ENSA5_26250</name>
</gene>